<dbReference type="GO" id="GO:0016020">
    <property type="term" value="C:membrane"/>
    <property type="evidence" value="ECO:0007669"/>
    <property type="project" value="UniProtKB-SubCell"/>
</dbReference>
<evidence type="ECO:0000256" key="6">
    <source>
        <dbReference type="SAM" id="Phobius"/>
    </source>
</evidence>
<keyword evidence="8" id="KW-1185">Reference proteome</keyword>
<keyword evidence="2 6" id="KW-0812">Transmembrane</keyword>
<dbReference type="PANTHER" id="PTHR15549">
    <property type="entry name" value="PAIRED IMMUNOGLOBULIN-LIKE TYPE 2 RECEPTOR"/>
    <property type="match status" value="1"/>
</dbReference>
<comment type="caution">
    <text evidence="7">The sequence shown here is derived from an EMBL/GenBank/DDBJ whole genome shotgun (WGS) entry which is preliminary data.</text>
</comment>
<dbReference type="PANTHER" id="PTHR15549:SF26">
    <property type="entry name" value="AXIAL BUDDING PATTERN PROTEIN 2-RELATED"/>
    <property type="match status" value="1"/>
</dbReference>
<dbReference type="Proteomes" id="UP000620124">
    <property type="component" value="Unassembled WGS sequence"/>
</dbReference>
<dbReference type="GO" id="GO:0071944">
    <property type="term" value="C:cell periphery"/>
    <property type="evidence" value="ECO:0007669"/>
    <property type="project" value="UniProtKB-ARBA"/>
</dbReference>
<feature type="region of interest" description="Disordered" evidence="5">
    <location>
        <begin position="1"/>
        <end position="104"/>
    </location>
</feature>
<dbReference type="EMBL" id="JACAZI010000005">
    <property type="protein sequence ID" value="KAF7359782.1"/>
    <property type="molecule type" value="Genomic_DNA"/>
</dbReference>
<keyword evidence="3 6" id="KW-1133">Transmembrane helix</keyword>
<organism evidence="7 8">
    <name type="scientific">Mycena venus</name>
    <dbReference type="NCBI Taxonomy" id="2733690"/>
    <lineage>
        <taxon>Eukaryota</taxon>
        <taxon>Fungi</taxon>
        <taxon>Dikarya</taxon>
        <taxon>Basidiomycota</taxon>
        <taxon>Agaricomycotina</taxon>
        <taxon>Agaricomycetes</taxon>
        <taxon>Agaricomycetidae</taxon>
        <taxon>Agaricales</taxon>
        <taxon>Marasmiineae</taxon>
        <taxon>Mycenaceae</taxon>
        <taxon>Mycena</taxon>
    </lineage>
</organism>
<feature type="compositionally biased region" description="Polar residues" evidence="5">
    <location>
        <begin position="19"/>
        <end position="45"/>
    </location>
</feature>
<evidence type="ECO:0000256" key="1">
    <source>
        <dbReference type="ARBA" id="ARBA00004167"/>
    </source>
</evidence>
<feature type="transmembrane region" description="Helical" evidence="6">
    <location>
        <begin position="140"/>
        <end position="165"/>
    </location>
</feature>
<dbReference type="AlphaFoldDB" id="A0A8H6YJL3"/>
<protein>
    <recommendedName>
        <fullName evidence="9">Transmembrane protein</fullName>
    </recommendedName>
</protein>
<evidence type="ECO:0000256" key="5">
    <source>
        <dbReference type="SAM" id="MobiDB-lite"/>
    </source>
</evidence>
<accession>A0A8H6YJL3</accession>
<evidence type="ECO:0008006" key="9">
    <source>
        <dbReference type="Google" id="ProtNLM"/>
    </source>
</evidence>
<evidence type="ECO:0000256" key="3">
    <source>
        <dbReference type="ARBA" id="ARBA00022989"/>
    </source>
</evidence>
<evidence type="ECO:0000313" key="8">
    <source>
        <dbReference type="Proteomes" id="UP000620124"/>
    </source>
</evidence>
<feature type="region of interest" description="Disordered" evidence="5">
    <location>
        <begin position="269"/>
        <end position="288"/>
    </location>
</feature>
<gene>
    <name evidence="7" type="ORF">MVEN_00703100</name>
</gene>
<feature type="compositionally biased region" description="Basic and acidic residues" evidence="5">
    <location>
        <begin position="365"/>
        <end position="376"/>
    </location>
</feature>
<evidence type="ECO:0000256" key="2">
    <source>
        <dbReference type="ARBA" id="ARBA00022692"/>
    </source>
</evidence>
<proteinExistence type="predicted"/>
<reference evidence="7" key="1">
    <citation type="submission" date="2020-05" db="EMBL/GenBank/DDBJ databases">
        <title>Mycena genomes resolve the evolution of fungal bioluminescence.</title>
        <authorList>
            <person name="Tsai I.J."/>
        </authorList>
    </citation>
    <scope>NUCLEOTIDE SEQUENCE</scope>
    <source>
        <strain evidence="7">CCC161011</strain>
    </source>
</reference>
<name>A0A8H6YJL3_9AGAR</name>
<dbReference type="OrthoDB" id="3061971at2759"/>
<sequence>MALPSGLIPTGGVRLPSASDASGTVSSTQATTGATTVSQSLSAPLSSQTAPASSVSTSATSALSSSSSPSVSTTVTSSSLSDTTSSAVTTSNSATGGTTIANIGTQTLPSTQSLSASSTPSSSPALAAATSGTPFFRHTAAVAGVFTAVGVLSAILLIYLLTLVVRRRRQRALDREMDQATFVPASLRAIVDDVDADSARGHLPSLDLSSGSHGYSAASHGTYTQPPLGTQQYNNYGGGFPQQWSEFEGYDYGYAQSVHSDAGAAGVGTARSMSRQPSEPRIVQPQRARMYRTETHAGADAELAQKPSQSAIVFHDHDHDAHAVETSAPPPAKDYLSNYTSPPVEPEIPASDIPPLPTPHPGGELQEKRVLKVANE</sequence>
<feature type="region of interest" description="Disordered" evidence="5">
    <location>
        <begin position="323"/>
        <end position="376"/>
    </location>
</feature>
<keyword evidence="4 6" id="KW-0472">Membrane</keyword>
<feature type="compositionally biased region" description="Low complexity" evidence="5">
    <location>
        <begin position="46"/>
        <end position="104"/>
    </location>
</feature>
<dbReference type="InterPro" id="IPR051694">
    <property type="entry name" value="Immunoregulatory_rcpt-like"/>
</dbReference>
<comment type="subcellular location">
    <subcellularLocation>
        <location evidence="1">Membrane</location>
        <topology evidence="1">Single-pass membrane protein</topology>
    </subcellularLocation>
</comment>
<evidence type="ECO:0000256" key="4">
    <source>
        <dbReference type="ARBA" id="ARBA00023136"/>
    </source>
</evidence>
<evidence type="ECO:0000313" key="7">
    <source>
        <dbReference type="EMBL" id="KAF7359782.1"/>
    </source>
</evidence>